<protein>
    <submittedName>
        <fullName evidence="1">Uncharacterized protein</fullName>
    </submittedName>
</protein>
<evidence type="ECO:0000313" key="2">
    <source>
        <dbReference type="Proteomes" id="UP001153332"/>
    </source>
</evidence>
<dbReference type="Proteomes" id="UP001153332">
    <property type="component" value="Unassembled WGS sequence"/>
</dbReference>
<evidence type="ECO:0000313" key="1">
    <source>
        <dbReference type="EMBL" id="KAJ8130470.1"/>
    </source>
</evidence>
<accession>A0ACC2JSK2</accession>
<reference evidence="1" key="1">
    <citation type="submission" date="2022-12" db="EMBL/GenBank/DDBJ databases">
        <title>Genome Sequence of Lasiodiplodia mahajangana.</title>
        <authorList>
            <person name="Buettner E."/>
        </authorList>
    </citation>
    <scope>NUCLEOTIDE SEQUENCE</scope>
    <source>
        <strain evidence="1">VT137</strain>
    </source>
</reference>
<comment type="caution">
    <text evidence="1">The sequence shown here is derived from an EMBL/GenBank/DDBJ whole genome shotgun (WGS) entry which is preliminary data.</text>
</comment>
<keyword evidence="2" id="KW-1185">Reference proteome</keyword>
<gene>
    <name evidence="1" type="ORF">O1611_g3160</name>
</gene>
<dbReference type="EMBL" id="JAPUUL010000492">
    <property type="protein sequence ID" value="KAJ8130470.1"/>
    <property type="molecule type" value="Genomic_DNA"/>
</dbReference>
<proteinExistence type="predicted"/>
<sequence length="355" mass="39554">MSTYLLALPPQVFQTILEDPALTPPPGITPKFDHPPNRNGLAYATAAVTVSLSSICFLFRLYSRLFCLKKVRFEDLLVLVAYGLATANTWALSQLMRHPGYFVHQWDVRVKDLEPLLYAHFISTNFYLSSILSIKAAIILEWLRIFNPSGERNTFFWLGYAILVLNTLFYASAIFVENFTCFPQEKIWDKTIPGGCIDVSENYIITAAFNVFSDIVILALPQRVVWKLKMTTKRKISVSLVFAVGILTCIVAIIRVYSSTEFVAAEDQVYALSTVSLLAHIETHSSLLVICIPAVPSVTSKIQLRSKLKGFFKCLSPCLPKRDCEVKSPSMDSLHAQDGSAGQDVPLSNGARQCG</sequence>
<organism evidence="1 2">
    <name type="scientific">Lasiodiplodia mahajangana</name>
    <dbReference type="NCBI Taxonomy" id="1108764"/>
    <lineage>
        <taxon>Eukaryota</taxon>
        <taxon>Fungi</taxon>
        <taxon>Dikarya</taxon>
        <taxon>Ascomycota</taxon>
        <taxon>Pezizomycotina</taxon>
        <taxon>Dothideomycetes</taxon>
        <taxon>Dothideomycetes incertae sedis</taxon>
        <taxon>Botryosphaeriales</taxon>
        <taxon>Botryosphaeriaceae</taxon>
        <taxon>Lasiodiplodia</taxon>
    </lineage>
</organism>
<name>A0ACC2JSK2_9PEZI</name>